<evidence type="ECO:0000313" key="2">
    <source>
        <dbReference type="Proteomes" id="UP000814033"/>
    </source>
</evidence>
<reference evidence="1" key="2">
    <citation type="journal article" date="2022" name="New Phytol.">
        <title>Evolutionary transition to the ectomycorrhizal habit in the genomes of a hyperdiverse lineage of mushroom-forming fungi.</title>
        <authorList>
            <person name="Looney B."/>
            <person name="Miyauchi S."/>
            <person name="Morin E."/>
            <person name="Drula E."/>
            <person name="Courty P.E."/>
            <person name="Kohler A."/>
            <person name="Kuo A."/>
            <person name="LaButti K."/>
            <person name="Pangilinan J."/>
            <person name="Lipzen A."/>
            <person name="Riley R."/>
            <person name="Andreopoulos W."/>
            <person name="He G."/>
            <person name="Johnson J."/>
            <person name="Nolan M."/>
            <person name="Tritt A."/>
            <person name="Barry K.W."/>
            <person name="Grigoriev I.V."/>
            <person name="Nagy L.G."/>
            <person name="Hibbett D."/>
            <person name="Henrissat B."/>
            <person name="Matheny P.B."/>
            <person name="Labbe J."/>
            <person name="Martin F.M."/>
        </authorList>
    </citation>
    <scope>NUCLEOTIDE SEQUENCE</scope>
    <source>
        <strain evidence="1">FP105234-sp</strain>
    </source>
</reference>
<accession>A0ACB8S5V8</accession>
<proteinExistence type="predicted"/>
<organism evidence="1 2">
    <name type="scientific">Auriscalpium vulgare</name>
    <dbReference type="NCBI Taxonomy" id="40419"/>
    <lineage>
        <taxon>Eukaryota</taxon>
        <taxon>Fungi</taxon>
        <taxon>Dikarya</taxon>
        <taxon>Basidiomycota</taxon>
        <taxon>Agaricomycotina</taxon>
        <taxon>Agaricomycetes</taxon>
        <taxon>Russulales</taxon>
        <taxon>Auriscalpiaceae</taxon>
        <taxon>Auriscalpium</taxon>
    </lineage>
</organism>
<keyword evidence="2" id="KW-1185">Reference proteome</keyword>
<reference evidence="1" key="1">
    <citation type="submission" date="2021-02" db="EMBL/GenBank/DDBJ databases">
        <authorList>
            <consortium name="DOE Joint Genome Institute"/>
            <person name="Ahrendt S."/>
            <person name="Looney B.P."/>
            <person name="Miyauchi S."/>
            <person name="Morin E."/>
            <person name="Drula E."/>
            <person name="Courty P.E."/>
            <person name="Chicoki N."/>
            <person name="Fauchery L."/>
            <person name="Kohler A."/>
            <person name="Kuo A."/>
            <person name="Labutti K."/>
            <person name="Pangilinan J."/>
            <person name="Lipzen A."/>
            <person name="Riley R."/>
            <person name="Andreopoulos W."/>
            <person name="He G."/>
            <person name="Johnson J."/>
            <person name="Barry K.W."/>
            <person name="Grigoriev I.V."/>
            <person name="Nagy L."/>
            <person name="Hibbett D."/>
            <person name="Henrissat B."/>
            <person name="Matheny P.B."/>
            <person name="Labbe J."/>
            <person name="Martin F."/>
        </authorList>
    </citation>
    <scope>NUCLEOTIDE SEQUENCE</scope>
    <source>
        <strain evidence="1">FP105234-sp</strain>
    </source>
</reference>
<gene>
    <name evidence="1" type="ORF">FA95DRAFT_1580544</name>
</gene>
<comment type="caution">
    <text evidence="1">The sequence shown here is derived from an EMBL/GenBank/DDBJ whole genome shotgun (WGS) entry which is preliminary data.</text>
</comment>
<protein>
    <submittedName>
        <fullName evidence="1">Class I glutamine amidotransferase-like protein</fullName>
    </submittedName>
</protein>
<dbReference type="EMBL" id="MU275851">
    <property type="protein sequence ID" value="KAI0051566.1"/>
    <property type="molecule type" value="Genomic_DNA"/>
</dbReference>
<sequence>MSPSAPHLALLVCDTPIDAVRQAHGEYPQIFRTLFRAALPDELTDFIIDPYDVRGKMEYPSDDALDLYDGVVFTGSAASAYEDVEWINKLVSWTARLATTKPQIKIIGICFGHQIIARALGGECVPNGKSEVGVTEVSLTPLGQRIFGAETFNIEQMHRDHVPTVPPTFHLLGSTPVSQNQGMVRFADGRAAVGSDALPPIHILTLQGHPEFTAGIVKEIVDVRAAAGVLDEATAQRARDRAEWRNDGVSVMGRAIWRVLRA</sequence>
<name>A0ACB8S5V8_9AGAM</name>
<dbReference type="Proteomes" id="UP000814033">
    <property type="component" value="Unassembled WGS sequence"/>
</dbReference>
<evidence type="ECO:0000313" key="1">
    <source>
        <dbReference type="EMBL" id="KAI0051566.1"/>
    </source>
</evidence>